<dbReference type="Pfam" id="PF16277">
    <property type="entry name" value="DUF4926"/>
    <property type="match status" value="1"/>
</dbReference>
<proteinExistence type="predicted"/>
<dbReference type="Proteomes" id="UP000000557">
    <property type="component" value="Chromosome"/>
</dbReference>
<evidence type="ECO:0000313" key="2">
    <source>
        <dbReference type="Proteomes" id="UP000000557"/>
    </source>
</evidence>
<dbReference type="EnsemblBacteria" id="BAC92126">
    <property type="protein sequence ID" value="BAC92126"/>
    <property type="gene ID" value="BAC92126"/>
</dbReference>
<dbReference type="InParanoid" id="Q7NDP8"/>
<accession>Q7NDP8</accession>
<dbReference type="KEGG" id="gvi:gsr4185"/>
<dbReference type="OrthoDB" id="488825at2"/>
<gene>
    <name evidence="1" type="ordered locus">gsr4185</name>
</gene>
<dbReference type="RefSeq" id="WP_011144171.1">
    <property type="nucleotide sequence ID" value="NC_005125.1"/>
</dbReference>
<reference evidence="1 2" key="2">
    <citation type="journal article" date="2003" name="DNA Res.">
        <title>Complete genome structure of Gloeobacter violaceus PCC 7421, a cyanobacterium that lacks thylakoids (supplement).</title>
        <authorList>
            <person name="Nakamura Y."/>
            <person name="Kaneko T."/>
            <person name="Sato S."/>
            <person name="Mimuro M."/>
            <person name="Miyashita H."/>
            <person name="Tsuchiya T."/>
            <person name="Sasamoto S."/>
            <person name="Watanabe A."/>
            <person name="Kawashima K."/>
            <person name="Kishida Y."/>
            <person name="Kiyokawa C."/>
            <person name="Kohara M."/>
            <person name="Matsumoto M."/>
            <person name="Matsuno A."/>
            <person name="Nakazaki N."/>
            <person name="Shimpo S."/>
            <person name="Takeuchi C."/>
            <person name="Yamada M."/>
            <person name="Tabata S."/>
        </authorList>
    </citation>
    <scope>NUCLEOTIDE SEQUENCE [LARGE SCALE GENOMIC DNA]</scope>
    <source>
        <strain evidence="2">ATCC 29082 / PCC 7421</strain>
    </source>
</reference>
<organism evidence="1 2">
    <name type="scientific">Gloeobacter violaceus (strain ATCC 29082 / PCC 7421)</name>
    <dbReference type="NCBI Taxonomy" id="251221"/>
    <lineage>
        <taxon>Bacteria</taxon>
        <taxon>Bacillati</taxon>
        <taxon>Cyanobacteriota</taxon>
        <taxon>Cyanophyceae</taxon>
        <taxon>Gloeobacterales</taxon>
        <taxon>Gloeobacteraceae</taxon>
        <taxon>Gloeobacter</taxon>
    </lineage>
</organism>
<keyword evidence="2" id="KW-1185">Reference proteome</keyword>
<name>Q7NDP8_GLOVI</name>
<reference evidence="1 2" key="1">
    <citation type="journal article" date="2003" name="DNA Res.">
        <title>Complete genome structure of Gloeobacter violaceus PCC 7421, a cyanobacterium that lacks thylakoids.</title>
        <authorList>
            <person name="Nakamura Y."/>
            <person name="Kaneko T."/>
            <person name="Sato S."/>
            <person name="Mimuro M."/>
            <person name="Miyashita H."/>
            <person name="Tsuchiya T."/>
            <person name="Sasamoto S."/>
            <person name="Watanabe A."/>
            <person name="Kawashima K."/>
            <person name="Kishida Y."/>
            <person name="Kiyokawa C."/>
            <person name="Kohara M."/>
            <person name="Matsumoto M."/>
            <person name="Matsuno A."/>
            <person name="Nakazaki N."/>
            <person name="Shimpo S."/>
            <person name="Takeuchi C."/>
            <person name="Yamada M."/>
            <person name="Tabata S."/>
        </authorList>
    </citation>
    <scope>NUCLEOTIDE SEQUENCE [LARGE SCALE GENOMIC DNA]</scope>
    <source>
        <strain evidence="2">ATCC 29082 / PCC 7421</strain>
    </source>
</reference>
<dbReference type="AlphaFoldDB" id="Q7NDP8"/>
<dbReference type="InterPro" id="IPR032568">
    <property type="entry name" value="DUF4926"/>
</dbReference>
<evidence type="ECO:0000313" key="1">
    <source>
        <dbReference type="EMBL" id="BAC92126.1"/>
    </source>
</evidence>
<dbReference type="HOGENOM" id="CLU_174734_1_1_3"/>
<protein>
    <submittedName>
        <fullName evidence="1">Gsr4185 protein</fullName>
    </submittedName>
</protein>
<dbReference type="EMBL" id="BA000045">
    <property type="protein sequence ID" value="BAC92126.1"/>
    <property type="molecule type" value="Genomic_DNA"/>
</dbReference>
<dbReference type="PhylomeDB" id="Q7NDP8"/>
<sequence>MNIPARLLDVVELIEDLPKCGLYRGERGTIVEILSSDVYLVEFSNADGCIREMPDVYSDQFKVVYQHLREEVA</sequence>